<keyword evidence="1" id="KW-0808">Transferase</keyword>
<accession>A0A383BGU3</accession>
<dbReference type="InterPro" id="IPR011762">
    <property type="entry name" value="COA_CT_N"/>
</dbReference>
<dbReference type="AlphaFoldDB" id="A0A383BGU3"/>
<gene>
    <name evidence="3" type="ORF">METZ01_LOCUS471864</name>
</gene>
<dbReference type="InterPro" id="IPR029045">
    <property type="entry name" value="ClpP/crotonase-like_dom_sf"/>
</dbReference>
<organism evidence="3">
    <name type="scientific">marine metagenome</name>
    <dbReference type="NCBI Taxonomy" id="408172"/>
    <lineage>
        <taxon>unclassified sequences</taxon>
        <taxon>metagenomes</taxon>
        <taxon>ecological metagenomes</taxon>
    </lineage>
</organism>
<feature type="non-terminal residue" evidence="3">
    <location>
        <position position="87"/>
    </location>
</feature>
<feature type="domain" description="CoA carboxyltransferase N-terminal" evidence="2">
    <location>
        <begin position="25"/>
        <end position="87"/>
    </location>
</feature>
<dbReference type="GO" id="GO:2001295">
    <property type="term" value="P:malonyl-CoA biosynthetic process"/>
    <property type="evidence" value="ECO:0007669"/>
    <property type="project" value="TreeGrafter"/>
</dbReference>
<dbReference type="GO" id="GO:0003989">
    <property type="term" value="F:acetyl-CoA carboxylase activity"/>
    <property type="evidence" value="ECO:0007669"/>
    <property type="project" value="TreeGrafter"/>
</dbReference>
<name>A0A383BGU3_9ZZZZ</name>
<dbReference type="PROSITE" id="PS50980">
    <property type="entry name" value="COA_CT_NTER"/>
    <property type="match status" value="1"/>
</dbReference>
<dbReference type="GO" id="GO:0016740">
    <property type="term" value="F:transferase activity"/>
    <property type="evidence" value="ECO:0007669"/>
    <property type="project" value="UniProtKB-KW"/>
</dbReference>
<evidence type="ECO:0000256" key="1">
    <source>
        <dbReference type="ARBA" id="ARBA00022679"/>
    </source>
</evidence>
<protein>
    <recommendedName>
        <fullName evidence="2">CoA carboxyltransferase N-terminal domain-containing protein</fullName>
    </recommendedName>
</protein>
<dbReference type="PANTHER" id="PTHR42995:SF5">
    <property type="entry name" value="ACETYL-COENZYME A CARBOXYLASE CARBOXYL TRANSFERASE SUBUNIT BETA, CHLOROPLASTIC"/>
    <property type="match status" value="1"/>
</dbReference>
<evidence type="ECO:0000259" key="2">
    <source>
        <dbReference type="PROSITE" id="PS50980"/>
    </source>
</evidence>
<sequence length="87" mass="10553">MGWFKRIKKGVTTETNQKKEIPEGLWYKCPRCKTIITSEEHYHQFYVCHNCNHHHRINAKEYFEILFDKNEFTELNANMSSKDPLEF</sequence>
<dbReference type="Gene3D" id="3.90.226.10">
    <property type="entry name" value="2-enoyl-CoA Hydratase, Chain A, domain 1"/>
    <property type="match status" value="1"/>
</dbReference>
<evidence type="ECO:0000313" key="3">
    <source>
        <dbReference type="EMBL" id="SVE19010.1"/>
    </source>
</evidence>
<dbReference type="EMBL" id="UINC01200226">
    <property type="protein sequence ID" value="SVE19010.1"/>
    <property type="molecule type" value="Genomic_DNA"/>
</dbReference>
<proteinExistence type="predicted"/>
<reference evidence="3" key="1">
    <citation type="submission" date="2018-05" db="EMBL/GenBank/DDBJ databases">
        <authorList>
            <person name="Lanie J.A."/>
            <person name="Ng W.-L."/>
            <person name="Kazmierczak K.M."/>
            <person name="Andrzejewski T.M."/>
            <person name="Davidsen T.M."/>
            <person name="Wayne K.J."/>
            <person name="Tettelin H."/>
            <person name="Glass J.I."/>
            <person name="Rusch D."/>
            <person name="Podicherti R."/>
            <person name="Tsui H.-C.T."/>
            <person name="Winkler M.E."/>
        </authorList>
    </citation>
    <scope>NUCLEOTIDE SEQUENCE</scope>
</reference>
<dbReference type="PANTHER" id="PTHR42995">
    <property type="entry name" value="ACETYL-COENZYME A CARBOXYLASE CARBOXYL TRANSFERASE SUBUNIT BETA, CHLOROPLASTIC"/>
    <property type="match status" value="1"/>
</dbReference>
<dbReference type="SUPFAM" id="SSF52096">
    <property type="entry name" value="ClpP/crotonase"/>
    <property type="match status" value="1"/>
</dbReference>
<dbReference type="GO" id="GO:0006633">
    <property type="term" value="P:fatty acid biosynthetic process"/>
    <property type="evidence" value="ECO:0007669"/>
    <property type="project" value="TreeGrafter"/>
</dbReference>